<sequence length="312" mass="34156">MFNNTTTTFGSGAGVVVVPPPAVSIPTPVFPGTTITSNSTFIIIGPPPPFPAPPRSIDLSPLKLIFAVIAIVAVPALAYALFFTIPCSSSRRNSSSSRRSSTSSDDTPHVTVDITPPITSETTVTPDSGGTIQKDTHSKEIGNECTVCLMVFTDGDEIRQLIECKHAFHVSCIEEWLKDHPNCPICRTDVSVKQQTEAANVTVNVNGNVNRSGGNRRVSATNNNRDDDWRQDSSSGLAPNRNLSRTSKIPRFAYLVTGTKGDGKRVKRLLKAIHHPRNYYLLHLDLEASDEERMELAKIKDLNIMEEQKRCE</sequence>
<dbReference type="Pfam" id="PF02485">
    <property type="entry name" value="Branch"/>
    <property type="match status" value="1"/>
</dbReference>
<evidence type="ECO:0000256" key="7">
    <source>
        <dbReference type="SAM" id="MobiDB-lite"/>
    </source>
</evidence>
<dbReference type="GO" id="GO:0016020">
    <property type="term" value="C:membrane"/>
    <property type="evidence" value="ECO:0007669"/>
    <property type="project" value="UniProtKB-SubCell"/>
</dbReference>
<feature type="transmembrane region" description="Helical" evidence="8">
    <location>
        <begin position="64"/>
        <end position="85"/>
    </location>
</feature>
<dbReference type="SUPFAM" id="SSF57850">
    <property type="entry name" value="RING/U-box"/>
    <property type="match status" value="1"/>
</dbReference>
<keyword evidence="11" id="KW-1185">Reference proteome</keyword>
<name>D7LJV1_ARALL</name>
<evidence type="ECO:0000256" key="4">
    <source>
        <dbReference type="ARBA" id="ARBA00023136"/>
    </source>
</evidence>
<dbReference type="Gramene" id="fgenesh1_pg.C_scaffold_4001836">
    <property type="protein sequence ID" value="fgenesh1_pg.C_scaffold_4001836"/>
    <property type="gene ID" value="fgenesh1_pg.C_scaffold_4001836"/>
</dbReference>
<evidence type="ECO:0000256" key="2">
    <source>
        <dbReference type="ARBA" id="ARBA00022676"/>
    </source>
</evidence>
<dbReference type="UniPathway" id="UPA00143"/>
<evidence type="ECO:0000256" key="8">
    <source>
        <dbReference type="SAM" id="Phobius"/>
    </source>
</evidence>
<dbReference type="InterPro" id="IPR013083">
    <property type="entry name" value="Znf_RING/FYVE/PHD"/>
</dbReference>
<keyword evidence="2" id="KW-0328">Glycosyltransferase</keyword>
<dbReference type="HOGENOM" id="CLU_013137_15_0_1"/>
<evidence type="ECO:0000256" key="5">
    <source>
        <dbReference type="ARBA" id="ARBA00023180"/>
    </source>
</evidence>
<dbReference type="PANTHER" id="PTHR45676:SF88">
    <property type="entry name" value="RING-H2 FINGER PROTEIN ATL33"/>
    <property type="match status" value="1"/>
</dbReference>
<dbReference type="Pfam" id="PF13639">
    <property type="entry name" value="zf-RING_2"/>
    <property type="match status" value="1"/>
</dbReference>
<reference evidence="11" key="1">
    <citation type="journal article" date="2011" name="Nat. Genet.">
        <title>The Arabidopsis lyrata genome sequence and the basis of rapid genome size change.</title>
        <authorList>
            <person name="Hu T.T."/>
            <person name="Pattyn P."/>
            <person name="Bakker E.G."/>
            <person name="Cao J."/>
            <person name="Cheng J.-F."/>
            <person name="Clark R.M."/>
            <person name="Fahlgren N."/>
            <person name="Fawcett J.A."/>
            <person name="Grimwood J."/>
            <person name="Gundlach H."/>
            <person name="Haberer G."/>
            <person name="Hollister J.D."/>
            <person name="Ossowski S."/>
            <person name="Ottilar R.P."/>
            <person name="Salamov A.A."/>
            <person name="Schneeberger K."/>
            <person name="Spannagl M."/>
            <person name="Wang X."/>
            <person name="Yang L."/>
            <person name="Nasrallah M.E."/>
            <person name="Bergelson J."/>
            <person name="Carrington J.C."/>
            <person name="Gaut B.S."/>
            <person name="Schmutz J."/>
            <person name="Mayer K.F.X."/>
            <person name="Van de Peer Y."/>
            <person name="Grigoriev I.V."/>
            <person name="Nordborg M."/>
            <person name="Weigel D."/>
            <person name="Guo Y.-L."/>
        </authorList>
    </citation>
    <scope>NUCLEOTIDE SEQUENCE [LARGE SCALE GENOMIC DNA]</scope>
    <source>
        <strain evidence="11">cv. MN47</strain>
    </source>
</reference>
<gene>
    <name evidence="10" type="ORF">ARALYDRAFT_345494</name>
</gene>
<accession>D7LJV1</accession>
<dbReference type="Gene3D" id="3.30.40.10">
    <property type="entry name" value="Zinc/RING finger domain, C3HC4 (zinc finger)"/>
    <property type="match status" value="1"/>
</dbReference>
<dbReference type="GO" id="GO:0008270">
    <property type="term" value="F:zinc ion binding"/>
    <property type="evidence" value="ECO:0007669"/>
    <property type="project" value="UniProtKB-KW"/>
</dbReference>
<organism evidence="11">
    <name type="scientific">Arabidopsis lyrata subsp. lyrata</name>
    <name type="common">Lyre-leaved rock-cress</name>
    <dbReference type="NCBI Taxonomy" id="81972"/>
    <lineage>
        <taxon>Eukaryota</taxon>
        <taxon>Viridiplantae</taxon>
        <taxon>Streptophyta</taxon>
        <taxon>Embryophyta</taxon>
        <taxon>Tracheophyta</taxon>
        <taxon>Spermatophyta</taxon>
        <taxon>Magnoliopsida</taxon>
        <taxon>eudicotyledons</taxon>
        <taxon>Gunneridae</taxon>
        <taxon>Pentapetalae</taxon>
        <taxon>rosids</taxon>
        <taxon>malvids</taxon>
        <taxon>Brassicales</taxon>
        <taxon>Brassicaceae</taxon>
        <taxon>Camelineae</taxon>
        <taxon>Arabidopsis</taxon>
    </lineage>
</organism>
<dbReference type="SMART" id="SM00184">
    <property type="entry name" value="RING"/>
    <property type="match status" value="1"/>
</dbReference>
<keyword evidence="6" id="KW-0479">Metal-binding</keyword>
<dbReference type="CDD" id="cd16461">
    <property type="entry name" value="RING-H2_EL5-like"/>
    <property type="match status" value="1"/>
</dbReference>
<dbReference type="AlphaFoldDB" id="D7LJV1"/>
<keyword evidence="8" id="KW-0812">Transmembrane</keyword>
<feature type="region of interest" description="Disordered" evidence="7">
    <location>
        <begin position="205"/>
        <end position="243"/>
    </location>
</feature>
<protein>
    <recommendedName>
        <fullName evidence="9">RING-type domain-containing protein</fullName>
    </recommendedName>
</protein>
<dbReference type="GO" id="GO:0016757">
    <property type="term" value="F:glycosyltransferase activity"/>
    <property type="evidence" value="ECO:0007669"/>
    <property type="project" value="UniProtKB-KW"/>
</dbReference>
<feature type="compositionally biased region" description="Polar residues" evidence="7">
    <location>
        <begin position="117"/>
        <end position="133"/>
    </location>
</feature>
<evidence type="ECO:0000256" key="6">
    <source>
        <dbReference type="PROSITE-ProRule" id="PRU00175"/>
    </source>
</evidence>
<keyword evidence="8" id="KW-1133">Transmembrane helix</keyword>
<comment type="subcellular location">
    <subcellularLocation>
        <location evidence="1">Membrane</location>
        <topology evidence="1">Single-pass type II membrane protein</topology>
    </subcellularLocation>
</comment>
<feature type="compositionally biased region" description="Polar residues" evidence="7">
    <location>
        <begin position="232"/>
        <end position="243"/>
    </location>
</feature>
<proteinExistence type="predicted"/>
<feature type="compositionally biased region" description="Low complexity" evidence="7">
    <location>
        <begin position="88"/>
        <end position="104"/>
    </location>
</feature>
<keyword evidence="6" id="KW-0862">Zinc</keyword>
<dbReference type="PROSITE" id="PS50089">
    <property type="entry name" value="ZF_RING_2"/>
    <property type="match status" value="1"/>
</dbReference>
<dbReference type="EMBL" id="GL348716">
    <property type="protein sequence ID" value="EFH55942.1"/>
    <property type="molecule type" value="Genomic_DNA"/>
</dbReference>
<dbReference type="InterPro" id="IPR001841">
    <property type="entry name" value="Znf_RING"/>
</dbReference>
<keyword evidence="4 8" id="KW-0472">Membrane</keyword>
<feature type="compositionally biased region" description="Low complexity" evidence="7">
    <location>
        <begin position="205"/>
        <end position="219"/>
    </location>
</feature>
<keyword evidence="5" id="KW-0325">Glycoprotein</keyword>
<dbReference type="PANTHER" id="PTHR45676">
    <property type="entry name" value="RING-H2 FINGER PROTEIN ATL51-RELATED"/>
    <property type="match status" value="1"/>
</dbReference>
<dbReference type="eggNOG" id="KOG0799">
    <property type="taxonomic scope" value="Eukaryota"/>
</dbReference>
<dbReference type="Proteomes" id="UP000008694">
    <property type="component" value="Unassembled WGS sequence"/>
</dbReference>
<feature type="region of interest" description="Disordered" evidence="7">
    <location>
        <begin position="88"/>
        <end position="136"/>
    </location>
</feature>
<evidence type="ECO:0000313" key="10">
    <source>
        <dbReference type="EMBL" id="EFH55942.1"/>
    </source>
</evidence>
<evidence type="ECO:0000313" key="11">
    <source>
        <dbReference type="Proteomes" id="UP000008694"/>
    </source>
</evidence>
<evidence type="ECO:0000259" key="9">
    <source>
        <dbReference type="PROSITE" id="PS50089"/>
    </source>
</evidence>
<dbReference type="GO" id="GO:0016567">
    <property type="term" value="P:protein ubiquitination"/>
    <property type="evidence" value="ECO:0007669"/>
    <property type="project" value="UniProtKB-UniPathway"/>
</dbReference>
<evidence type="ECO:0000256" key="1">
    <source>
        <dbReference type="ARBA" id="ARBA00004606"/>
    </source>
</evidence>
<dbReference type="InterPro" id="IPR003406">
    <property type="entry name" value="Glyco_trans_14"/>
</dbReference>
<dbReference type="eggNOG" id="KOG0800">
    <property type="taxonomic scope" value="Eukaryota"/>
</dbReference>
<evidence type="ECO:0000256" key="3">
    <source>
        <dbReference type="ARBA" id="ARBA00022679"/>
    </source>
</evidence>
<keyword evidence="3" id="KW-0808">Transferase</keyword>
<keyword evidence="6" id="KW-0863">Zinc-finger</keyword>
<feature type="domain" description="RING-type" evidence="9">
    <location>
        <begin position="145"/>
        <end position="187"/>
    </location>
</feature>